<dbReference type="PANTHER" id="PTHR35319">
    <property type="match status" value="1"/>
</dbReference>
<dbReference type="Pfam" id="PF10674">
    <property type="entry name" value="Ycf54"/>
    <property type="match status" value="1"/>
</dbReference>
<dbReference type="AlphaFoldDB" id="A0A4D6WTG1"/>
<geneLocation type="plastid" evidence="2"/>
<reference evidence="2" key="1">
    <citation type="journal article" date="2019" name="Mol. Phylogenet. Evol.">
        <title>Morphological evolution and classification of the red algal order Ceramiales inferred using plastid phylogenomics.</title>
        <authorList>
            <person name="Diaz-Tapia P."/>
            <person name="Pasella M.M."/>
            <person name="Verbruggen H."/>
            <person name="Maggs C.A."/>
        </authorList>
    </citation>
    <scope>NUCLEOTIDE SEQUENCE</scope>
    <source>
        <strain evidence="2">PD2926</strain>
    </source>
</reference>
<dbReference type="EMBL" id="MK814615">
    <property type="protein sequence ID" value="QCI04855.1"/>
    <property type="molecule type" value="Genomic_DNA"/>
</dbReference>
<dbReference type="InterPro" id="IPR019616">
    <property type="entry name" value="Ycf54"/>
</dbReference>
<comment type="similarity">
    <text evidence="1">Belongs to the ycf54 family.</text>
</comment>
<sequence length="101" mass="12134">MYNYYFALATQNFLINEEPIEEILRERILYYKNFKKNIDFWFVMNPDFLQNSHIDNFNYNKSSSYAAIVSSNPKFIQWLKLRIGFVATGYFKSESLFLVNS</sequence>
<protein>
    <recommendedName>
        <fullName evidence="3">Ycf54</fullName>
    </recommendedName>
</protein>
<accession>A0A4D6WTG1</accession>
<organism evidence="2">
    <name type="scientific">Bornetia secundiflora</name>
    <dbReference type="NCBI Taxonomy" id="2575637"/>
    <lineage>
        <taxon>Eukaryota</taxon>
        <taxon>Rhodophyta</taxon>
        <taxon>Florideophyceae</taxon>
        <taxon>Rhodymeniophycidae</taxon>
        <taxon>Ceramiales</taxon>
        <taxon>Wrangeliaceae</taxon>
        <taxon>Bornetia</taxon>
    </lineage>
</organism>
<name>A0A4D6WTG1_9FLOR</name>
<evidence type="ECO:0000313" key="2">
    <source>
        <dbReference type="EMBL" id="QCI04855.1"/>
    </source>
</evidence>
<gene>
    <name evidence="2" type="primary">ycf54</name>
</gene>
<evidence type="ECO:0008006" key="3">
    <source>
        <dbReference type="Google" id="ProtNLM"/>
    </source>
</evidence>
<keyword evidence="2" id="KW-0934">Plastid</keyword>
<dbReference type="PANTHER" id="PTHR35319:SF2">
    <property type="entry name" value="YCF54"/>
    <property type="match status" value="1"/>
</dbReference>
<dbReference type="Gene3D" id="3.30.70.1860">
    <property type="entry name" value="Uncharacterised protein family Ycf54"/>
    <property type="match status" value="1"/>
</dbReference>
<dbReference type="InterPro" id="IPR038409">
    <property type="entry name" value="Ycf54-like_sf"/>
</dbReference>
<proteinExistence type="inferred from homology"/>
<evidence type="ECO:0000256" key="1">
    <source>
        <dbReference type="ARBA" id="ARBA00043978"/>
    </source>
</evidence>
<reference evidence="2" key="2">
    <citation type="submission" date="2019-04" db="EMBL/GenBank/DDBJ databases">
        <authorList>
            <person name="Pasella M."/>
        </authorList>
    </citation>
    <scope>NUCLEOTIDE SEQUENCE</scope>
    <source>
        <strain evidence="2">PD2926</strain>
    </source>
</reference>